<dbReference type="GO" id="GO:0005784">
    <property type="term" value="C:Sec61 translocon complex"/>
    <property type="evidence" value="ECO:0007669"/>
    <property type="project" value="InterPro"/>
</dbReference>
<evidence type="ECO:0000313" key="11">
    <source>
        <dbReference type="Proteomes" id="UP000492821"/>
    </source>
</evidence>
<proteinExistence type="inferred from homology"/>
<keyword evidence="11" id="KW-1185">Reference proteome</keyword>
<accession>A0A7E4V4T9</accession>
<evidence type="ECO:0000256" key="2">
    <source>
        <dbReference type="ARBA" id="ARBA00006103"/>
    </source>
</evidence>
<organism evidence="11 12">
    <name type="scientific">Panagrellus redivivus</name>
    <name type="common">Microworm</name>
    <dbReference type="NCBI Taxonomy" id="6233"/>
    <lineage>
        <taxon>Eukaryota</taxon>
        <taxon>Metazoa</taxon>
        <taxon>Ecdysozoa</taxon>
        <taxon>Nematoda</taxon>
        <taxon>Chromadorea</taxon>
        <taxon>Rhabditida</taxon>
        <taxon>Tylenchina</taxon>
        <taxon>Panagrolaimomorpha</taxon>
        <taxon>Panagrolaimoidea</taxon>
        <taxon>Panagrolaimidae</taxon>
        <taxon>Panagrellus</taxon>
    </lineage>
</organism>
<comment type="subcellular location">
    <subcellularLocation>
        <location evidence="1">Endoplasmic reticulum membrane</location>
        <topology evidence="1">Single-pass membrane protein</topology>
    </subcellularLocation>
</comment>
<reference evidence="12" key="2">
    <citation type="submission" date="2020-10" db="UniProtKB">
        <authorList>
            <consortium name="WormBaseParasite"/>
        </authorList>
    </citation>
    <scope>IDENTIFICATION</scope>
</reference>
<dbReference type="AlphaFoldDB" id="A0A7E4V4T9"/>
<keyword evidence="7 10" id="KW-1133">Transmembrane helix</keyword>
<evidence type="ECO:0000313" key="12">
    <source>
        <dbReference type="WBParaSite" id="Pan_g1651.t1"/>
    </source>
</evidence>
<keyword evidence="3" id="KW-0813">Transport</keyword>
<feature type="transmembrane region" description="Helical" evidence="10">
    <location>
        <begin position="122"/>
        <end position="142"/>
    </location>
</feature>
<evidence type="ECO:0000256" key="8">
    <source>
        <dbReference type="ARBA" id="ARBA00023010"/>
    </source>
</evidence>
<dbReference type="Proteomes" id="UP000492821">
    <property type="component" value="Unassembled WGS sequence"/>
</dbReference>
<evidence type="ECO:0000256" key="10">
    <source>
        <dbReference type="SAM" id="Phobius"/>
    </source>
</evidence>
<evidence type="ECO:0000256" key="3">
    <source>
        <dbReference type="ARBA" id="ARBA00022448"/>
    </source>
</evidence>
<evidence type="ECO:0000256" key="9">
    <source>
        <dbReference type="ARBA" id="ARBA00023136"/>
    </source>
</evidence>
<keyword evidence="8" id="KW-0811">Translocation</keyword>
<protein>
    <submittedName>
        <fullName evidence="12">PH domain-containing protein</fullName>
    </submittedName>
</protein>
<dbReference type="GO" id="GO:0006886">
    <property type="term" value="P:intracellular protein transport"/>
    <property type="evidence" value="ECO:0007669"/>
    <property type="project" value="InterPro"/>
</dbReference>
<evidence type="ECO:0000256" key="5">
    <source>
        <dbReference type="ARBA" id="ARBA00022824"/>
    </source>
</evidence>
<sequence>MSAIQDDWLDALRNVLIFASIFALLPSTILAEGDRLAHEVSFPAYRLRQVLVCLEFVVDTDQDPGLFILENFSLELCRNKVLERSNKYRALQEATRSRGAANSGGLWKFYTEDSTGLKIGPVPVLVLSLVFIASVFVLHIWGKYTRSH</sequence>
<comment type="similarity">
    <text evidence="2">Belongs to the SEC61-beta family.</text>
</comment>
<evidence type="ECO:0000256" key="4">
    <source>
        <dbReference type="ARBA" id="ARBA00022692"/>
    </source>
</evidence>
<dbReference type="InterPro" id="IPR016482">
    <property type="entry name" value="SecG/Sec61-beta/Sbh"/>
</dbReference>
<name>A0A7E4V4T9_PANRE</name>
<dbReference type="WBParaSite" id="Pan_g1651.t1">
    <property type="protein sequence ID" value="Pan_g1651.t1"/>
    <property type="gene ID" value="Pan_g1651"/>
</dbReference>
<dbReference type="InterPro" id="IPR030671">
    <property type="entry name" value="Sec61-beta/Sbh"/>
</dbReference>
<keyword evidence="5" id="KW-0256">Endoplasmic reticulum</keyword>
<dbReference type="Pfam" id="PF03911">
    <property type="entry name" value="Sec61_beta"/>
    <property type="match status" value="1"/>
</dbReference>
<keyword evidence="9 10" id="KW-0472">Membrane</keyword>
<evidence type="ECO:0000256" key="1">
    <source>
        <dbReference type="ARBA" id="ARBA00004389"/>
    </source>
</evidence>
<feature type="transmembrane region" description="Helical" evidence="10">
    <location>
        <begin position="12"/>
        <end position="31"/>
    </location>
</feature>
<evidence type="ECO:0000256" key="7">
    <source>
        <dbReference type="ARBA" id="ARBA00022989"/>
    </source>
</evidence>
<keyword evidence="6" id="KW-0653">Protein transport</keyword>
<reference evidence="11" key="1">
    <citation type="journal article" date="2013" name="Genetics">
        <title>The draft genome and transcriptome of Panagrellus redivivus are shaped by the harsh demands of a free-living lifestyle.</title>
        <authorList>
            <person name="Srinivasan J."/>
            <person name="Dillman A.R."/>
            <person name="Macchietto M.G."/>
            <person name="Heikkinen L."/>
            <person name="Lakso M."/>
            <person name="Fracchia K.M."/>
            <person name="Antoshechkin I."/>
            <person name="Mortazavi A."/>
            <person name="Wong G."/>
            <person name="Sternberg P.W."/>
        </authorList>
    </citation>
    <scope>NUCLEOTIDE SEQUENCE [LARGE SCALE GENOMIC DNA]</scope>
    <source>
        <strain evidence="11">MT8872</strain>
    </source>
</reference>
<keyword evidence="4 10" id="KW-0812">Transmembrane</keyword>
<dbReference type="PANTHER" id="PTHR13509">
    <property type="entry name" value="SEC61 SUBUNIT BETA"/>
    <property type="match status" value="1"/>
</dbReference>
<evidence type="ECO:0000256" key="6">
    <source>
        <dbReference type="ARBA" id="ARBA00022927"/>
    </source>
</evidence>